<dbReference type="EMBL" id="CM029041">
    <property type="protein sequence ID" value="KAG2624290.1"/>
    <property type="molecule type" value="Genomic_DNA"/>
</dbReference>
<keyword evidence="2" id="KW-1185">Reference proteome</keyword>
<sequence length="125" mass="14681">MNILFFVLVVKKKQHSNFHHQNIFLHCSFSQWSWQFVVIQLNLNLNLPICCMVIKGKDLEMLFAKKYSLWFADPSGVIEIAKFSTGVIPSLTRWKREFEVEFARDILRAKPSGKHFLSDWLSSFS</sequence>
<gene>
    <name evidence="1" type="ORF">PVAP13_3KG120381</name>
</gene>
<reference evidence="1" key="1">
    <citation type="submission" date="2020-05" db="EMBL/GenBank/DDBJ databases">
        <title>WGS assembly of Panicum virgatum.</title>
        <authorList>
            <person name="Lovell J.T."/>
            <person name="Jenkins J."/>
            <person name="Shu S."/>
            <person name="Juenger T.E."/>
            <person name="Schmutz J."/>
        </authorList>
    </citation>
    <scope>NUCLEOTIDE SEQUENCE</scope>
    <source>
        <strain evidence="1">AP13</strain>
    </source>
</reference>
<proteinExistence type="predicted"/>
<comment type="caution">
    <text evidence="1">The sequence shown here is derived from an EMBL/GenBank/DDBJ whole genome shotgun (WGS) entry which is preliminary data.</text>
</comment>
<evidence type="ECO:0000313" key="1">
    <source>
        <dbReference type="EMBL" id="KAG2624290.1"/>
    </source>
</evidence>
<evidence type="ECO:0000313" key="2">
    <source>
        <dbReference type="Proteomes" id="UP000823388"/>
    </source>
</evidence>
<organism evidence="1 2">
    <name type="scientific">Panicum virgatum</name>
    <name type="common">Blackwell switchgrass</name>
    <dbReference type="NCBI Taxonomy" id="38727"/>
    <lineage>
        <taxon>Eukaryota</taxon>
        <taxon>Viridiplantae</taxon>
        <taxon>Streptophyta</taxon>
        <taxon>Embryophyta</taxon>
        <taxon>Tracheophyta</taxon>
        <taxon>Spermatophyta</taxon>
        <taxon>Magnoliopsida</taxon>
        <taxon>Liliopsida</taxon>
        <taxon>Poales</taxon>
        <taxon>Poaceae</taxon>
        <taxon>PACMAD clade</taxon>
        <taxon>Panicoideae</taxon>
        <taxon>Panicodae</taxon>
        <taxon>Paniceae</taxon>
        <taxon>Panicinae</taxon>
        <taxon>Panicum</taxon>
        <taxon>Panicum sect. Hiantes</taxon>
    </lineage>
</organism>
<accession>A0A8T0UNT6</accession>
<name>A0A8T0UNT6_PANVG</name>
<protein>
    <submittedName>
        <fullName evidence="1">Uncharacterized protein</fullName>
    </submittedName>
</protein>
<dbReference type="Proteomes" id="UP000823388">
    <property type="component" value="Chromosome 3K"/>
</dbReference>
<dbReference type="AlphaFoldDB" id="A0A8T0UNT6"/>